<comment type="catalytic activity">
    <reaction evidence="9">
        <text>O-phospho-L-threonyl-[protein] + H2O = L-threonyl-[protein] + phosphate</text>
        <dbReference type="Rhea" id="RHEA:47004"/>
        <dbReference type="Rhea" id="RHEA-COMP:11060"/>
        <dbReference type="Rhea" id="RHEA-COMP:11605"/>
        <dbReference type="ChEBI" id="CHEBI:15377"/>
        <dbReference type="ChEBI" id="CHEBI:30013"/>
        <dbReference type="ChEBI" id="CHEBI:43474"/>
        <dbReference type="ChEBI" id="CHEBI:61977"/>
        <dbReference type="EC" id="3.1.3.16"/>
    </reaction>
    <physiologicalReaction direction="left-to-right" evidence="9">
        <dbReference type="Rhea" id="RHEA:47005"/>
    </physiologicalReaction>
</comment>
<evidence type="ECO:0000259" key="12">
    <source>
        <dbReference type="PROSITE" id="PS51746"/>
    </source>
</evidence>
<dbReference type="SMART" id="SM00332">
    <property type="entry name" value="PP2Cc"/>
    <property type="match status" value="1"/>
</dbReference>
<organism evidence="13 14">
    <name type="scientific">Saitozyma podzolica</name>
    <dbReference type="NCBI Taxonomy" id="1890683"/>
    <lineage>
        <taxon>Eukaryota</taxon>
        <taxon>Fungi</taxon>
        <taxon>Dikarya</taxon>
        <taxon>Basidiomycota</taxon>
        <taxon>Agaricomycotina</taxon>
        <taxon>Tremellomycetes</taxon>
        <taxon>Tremellales</taxon>
        <taxon>Trimorphomycetaceae</taxon>
        <taxon>Saitozyma</taxon>
    </lineage>
</organism>
<proteinExistence type="inferred from homology"/>
<name>A0A427YH34_9TREE</name>
<evidence type="ECO:0000256" key="8">
    <source>
        <dbReference type="ARBA" id="ARBA00023211"/>
    </source>
</evidence>
<evidence type="ECO:0000256" key="6">
    <source>
        <dbReference type="ARBA" id="ARBA00022801"/>
    </source>
</evidence>
<evidence type="ECO:0000256" key="4">
    <source>
        <dbReference type="ARBA" id="ARBA00013081"/>
    </source>
</evidence>
<dbReference type="Pfam" id="PF00481">
    <property type="entry name" value="PP2C"/>
    <property type="match status" value="1"/>
</dbReference>
<dbReference type="PANTHER" id="PTHR13832">
    <property type="entry name" value="PROTEIN PHOSPHATASE 2C"/>
    <property type="match status" value="1"/>
</dbReference>
<evidence type="ECO:0000256" key="7">
    <source>
        <dbReference type="ARBA" id="ARBA00022912"/>
    </source>
</evidence>
<dbReference type="InterPro" id="IPR015655">
    <property type="entry name" value="PP2C"/>
</dbReference>
<feature type="compositionally biased region" description="Basic and acidic residues" evidence="11">
    <location>
        <begin position="375"/>
        <end position="387"/>
    </location>
</feature>
<feature type="compositionally biased region" description="Low complexity" evidence="11">
    <location>
        <begin position="443"/>
        <end position="472"/>
    </location>
</feature>
<evidence type="ECO:0000256" key="3">
    <source>
        <dbReference type="ARBA" id="ARBA00006702"/>
    </source>
</evidence>
<dbReference type="PROSITE" id="PS01032">
    <property type="entry name" value="PPM_1"/>
    <property type="match status" value="1"/>
</dbReference>
<keyword evidence="5" id="KW-0479">Metal-binding</keyword>
<dbReference type="CDD" id="cd00143">
    <property type="entry name" value="PP2Cc"/>
    <property type="match status" value="1"/>
</dbReference>
<dbReference type="SUPFAM" id="SSF81606">
    <property type="entry name" value="PP2C-like"/>
    <property type="match status" value="1"/>
</dbReference>
<evidence type="ECO:0000256" key="11">
    <source>
        <dbReference type="SAM" id="MobiDB-lite"/>
    </source>
</evidence>
<evidence type="ECO:0000256" key="5">
    <source>
        <dbReference type="ARBA" id="ARBA00022723"/>
    </source>
</evidence>
<evidence type="ECO:0000313" key="13">
    <source>
        <dbReference type="EMBL" id="RSH90392.1"/>
    </source>
</evidence>
<keyword evidence="7 10" id="KW-0904">Protein phosphatase</keyword>
<dbReference type="GO" id="GO:0046872">
    <property type="term" value="F:metal ion binding"/>
    <property type="evidence" value="ECO:0007669"/>
    <property type="project" value="UniProtKB-KW"/>
</dbReference>
<evidence type="ECO:0000256" key="2">
    <source>
        <dbReference type="ARBA" id="ARBA00001946"/>
    </source>
</evidence>
<dbReference type="STRING" id="1890683.A0A427YH34"/>
<protein>
    <recommendedName>
        <fullName evidence="4">protein-serine/threonine phosphatase</fullName>
        <ecNumber evidence="4">3.1.3.16</ecNumber>
    </recommendedName>
</protein>
<dbReference type="PANTHER" id="PTHR13832:SF565">
    <property type="entry name" value="AT28366P-RELATED"/>
    <property type="match status" value="1"/>
</dbReference>
<dbReference type="InterPro" id="IPR000222">
    <property type="entry name" value="PP2C_BS"/>
</dbReference>
<feature type="region of interest" description="Disordered" evidence="11">
    <location>
        <begin position="1"/>
        <end position="45"/>
    </location>
</feature>
<reference evidence="13 14" key="1">
    <citation type="submission" date="2018-11" db="EMBL/GenBank/DDBJ databases">
        <title>Genome sequence of Saitozyma podzolica DSM 27192.</title>
        <authorList>
            <person name="Aliyu H."/>
            <person name="Gorte O."/>
            <person name="Ochsenreither K."/>
        </authorList>
    </citation>
    <scope>NUCLEOTIDE SEQUENCE [LARGE SCALE GENOMIC DNA]</scope>
    <source>
        <strain evidence="13 14">DSM 27192</strain>
    </source>
</reference>
<comment type="similarity">
    <text evidence="3 10">Belongs to the PP2C family.</text>
</comment>
<sequence>MEDSHSVHLFLPTPGSDNSDSDPPSASASDIPVQPQGSTVTNDNGEAEGNALAAVFDGHGGSSVAKFAGTTIHSRLTGLDSYKAGDYEVALKEVFLKTDEALRADPNFFNDPSGCTAVVGLLTTDGRLIVANSGDSRAVLGYHGEAKAMSNDHKPTNKEETARITAAGGFVEFGRVNGNLALSRALGDFEFKQNFSLEPEAQIVTADPEIITHRIDGEEEFIVLACDGIWDCLSSQQVVDFTRRAIANGDSLGKICENMMTKCLATDSETGGIGCDNMTVVIVALLGGRTPEEWQKWVKERVDKKIGYDTPESIPDIFGLAQPSTMGGLGGAGFRVAGAGGLANIASILGASGITFRPADDSDDEDEGELHIIGENDEAHGGSKDGFIDNQAVDKGTKPVDVTDKLSEEQTNALLSGSSKSGSVELVDEDGDSHMDSGDESDTTTTAEKPSTSTSTSSSSSTSASKSGAIASGPNNAHSATSPIPPNFTSIGSPDVPTHQELRRLANSTSDEEPQPQLKSLPGGDAYPKTAKVEGLMDTSESPLKM</sequence>
<dbReference type="EC" id="3.1.3.16" evidence="4"/>
<accession>A0A427YH34</accession>
<dbReference type="GO" id="GO:0004722">
    <property type="term" value="F:protein serine/threonine phosphatase activity"/>
    <property type="evidence" value="ECO:0007669"/>
    <property type="project" value="UniProtKB-EC"/>
</dbReference>
<evidence type="ECO:0000256" key="10">
    <source>
        <dbReference type="RuleBase" id="RU003465"/>
    </source>
</evidence>
<keyword evidence="8" id="KW-0464">Manganese</keyword>
<feature type="region of interest" description="Disordered" evidence="11">
    <location>
        <begin position="412"/>
        <end position="546"/>
    </location>
</feature>
<dbReference type="OrthoDB" id="10264738at2759"/>
<gene>
    <name evidence="13" type="primary">PTC2</name>
    <name evidence="13" type="ORF">EHS25_000997</name>
</gene>
<feature type="region of interest" description="Disordered" evidence="11">
    <location>
        <begin position="375"/>
        <end position="398"/>
    </location>
</feature>
<feature type="compositionally biased region" description="Polar residues" evidence="11">
    <location>
        <begin position="35"/>
        <end position="44"/>
    </location>
</feature>
<feature type="compositionally biased region" description="Polar residues" evidence="11">
    <location>
        <begin position="473"/>
        <end position="492"/>
    </location>
</feature>
<dbReference type="PROSITE" id="PS51746">
    <property type="entry name" value="PPM_2"/>
    <property type="match status" value="1"/>
</dbReference>
<comment type="caution">
    <text evidence="13">The sequence shown here is derived from an EMBL/GenBank/DDBJ whole genome shotgun (WGS) entry which is preliminary data.</text>
</comment>
<comment type="cofactor">
    <cofactor evidence="2">
        <name>Mg(2+)</name>
        <dbReference type="ChEBI" id="CHEBI:18420"/>
    </cofactor>
</comment>
<feature type="compositionally biased region" description="Low complexity" evidence="11">
    <location>
        <begin position="16"/>
        <end position="30"/>
    </location>
</feature>
<dbReference type="InterPro" id="IPR036457">
    <property type="entry name" value="PPM-type-like_dom_sf"/>
</dbReference>
<comment type="cofactor">
    <cofactor evidence="1">
        <name>Mn(2+)</name>
        <dbReference type="ChEBI" id="CHEBI:29035"/>
    </cofactor>
</comment>
<evidence type="ECO:0000313" key="14">
    <source>
        <dbReference type="Proteomes" id="UP000279259"/>
    </source>
</evidence>
<evidence type="ECO:0000256" key="9">
    <source>
        <dbReference type="ARBA" id="ARBA00048832"/>
    </source>
</evidence>
<feature type="compositionally biased region" description="Polar residues" evidence="11">
    <location>
        <begin position="412"/>
        <end position="422"/>
    </location>
</feature>
<dbReference type="EMBL" id="RSCD01000010">
    <property type="protein sequence ID" value="RSH90392.1"/>
    <property type="molecule type" value="Genomic_DNA"/>
</dbReference>
<dbReference type="AlphaFoldDB" id="A0A427YH34"/>
<feature type="domain" description="PPM-type phosphatase" evidence="12">
    <location>
        <begin position="25"/>
        <end position="285"/>
    </location>
</feature>
<keyword evidence="14" id="KW-1185">Reference proteome</keyword>
<evidence type="ECO:0000256" key="1">
    <source>
        <dbReference type="ARBA" id="ARBA00001936"/>
    </source>
</evidence>
<dbReference type="InterPro" id="IPR001932">
    <property type="entry name" value="PPM-type_phosphatase-like_dom"/>
</dbReference>
<keyword evidence="6 10" id="KW-0378">Hydrolase</keyword>
<dbReference type="Proteomes" id="UP000279259">
    <property type="component" value="Unassembled WGS sequence"/>
</dbReference>
<dbReference type="Gene3D" id="3.60.40.10">
    <property type="entry name" value="PPM-type phosphatase domain"/>
    <property type="match status" value="1"/>
</dbReference>